<proteinExistence type="predicted"/>
<name>A0A284VR50_9EURY</name>
<dbReference type="Pfam" id="PF23959">
    <property type="entry name" value="DUF7288"/>
    <property type="match status" value="1"/>
</dbReference>
<dbReference type="Proteomes" id="UP000218615">
    <property type="component" value="Unassembled WGS sequence"/>
</dbReference>
<dbReference type="RefSeq" id="WP_096206316.1">
    <property type="nucleotide sequence ID" value="NZ_FZMP01000190.1"/>
</dbReference>
<feature type="transmembrane region" description="Helical" evidence="1">
    <location>
        <begin position="6"/>
        <end position="28"/>
    </location>
</feature>
<accession>A0A284VR50</accession>
<organism evidence="2 3">
    <name type="scientific">Candidatus Methanoperedens nitratireducens</name>
    <dbReference type="NCBI Taxonomy" id="1392998"/>
    <lineage>
        <taxon>Archaea</taxon>
        <taxon>Methanobacteriati</taxon>
        <taxon>Methanobacteriota</taxon>
        <taxon>Stenosarchaea group</taxon>
        <taxon>Methanomicrobia</taxon>
        <taxon>Methanosarcinales</taxon>
        <taxon>ANME-2 cluster</taxon>
        <taxon>Candidatus Methanoperedentaceae</taxon>
        <taxon>Candidatus Methanoperedens</taxon>
    </lineage>
</organism>
<keyword evidence="1" id="KW-1133">Transmembrane helix</keyword>
<gene>
    <name evidence="2" type="ORF">MNV_440006</name>
</gene>
<evidence type="ECO:0000313" key="2">
    <source>
        <dbReference type="EMBL" id="SNQ61657.1"/>
    </source>
</evidence>
<evidence type="ECO:0000256" key="1">
    <source>
        <dbReference type="SAM" id="Phobius"/>
    </source>
</evidence>
<reference evidence="3" key="1">
    <citation type="submission" date="2017-06" db="EMBL/GenBank/DDBJ databases">
        <authorList>
            <person name="Cremers G."/>
        </authorList>
    </citation>
    <scope>NUCLEOTIDE SEQUENCE [LARGE SCALE GENOMIC DNA]</scope>
</reference>
<dbReference type="OrthoDB" id="324613at2157"/>
<keyword evidence="1" id="KW-0812">Transmembrane</keyword>
<dbReference type="EMBL" id="FZMP01000190">
    <property type="protein sequence ID" value="SNQ61657.1"/>
    <property type="molecule type" value="Genomic_DNA"/>
</dbReference>
<dbReference type="AlphaFoldDB" id="A0A284VR50"/>
<protein>
    <submittedName>
        <fullName evidence="2">Uncharacterized protein</fullName>
    </submittedName>
</protein>
<keyword evidence="1" id="KW-0472">Membrane</keyword>
<evidence type="ECO:0000313" key="3">
    <source>
        <dbReference type="Proteomes" id="UP000218615"/>
    </source>
</evidence>
<sequence>MFDEKAQLHTLEGVAAATILLLVIIYAIDATSMTPLTSSTSNVHVEAELRALGQDILNTMDYAEPGYNSNLKNDIITWDGNEYIWSGSDYLMKDNPAVNLSNNLSVTLSNTLIKQGIAHNVELTYLENSTLLPNNRNMIYNGDPSTSAVIVSRKIVLQDAEAPINPNNPIYGKDIDPSTGLFNIVEVKLIIWRT</sequence>
<dbReference type="InterPro" id="IPR055712">
    <property type="entry name" value="DUF7288"/>
</dbReference>
<keyword evidence="3" id="KW-1185">Reference proteome</keyword>